<feature type="compositionally biased region" description="Polar residues" evidence="1">
    <location>
        <begin position="28"/>
        <end position="38"/>
    </location>
</feature>
<dbReference type="AlphaFoldDB" id="A0A6A0AS50"/>
<comment type="caution">
    <text evidence="2">The sequence shown here is derived from an EMBL/GenBank/DDBJ whole genome shotgun (WGS) entry which is preliminary data.</text>
</comment>
<evidence type="ECO:0000313" key="3">
    <source>
        <dbReference type="Proteomes" id="UP000484988"/>
    </source>
</evidence>
<reference evidence="2 3" key="1">
    <citation type="submission" date="2020-02" db="EMBL/GenBank/DDBJ databases">
        <title>Whole Genome Shotgun Sequence of Streptomyces sp. strain CWH03.</title>
        <authorList>
            <person name="Dohra H."/>
            <person name="Kodani S."/>
            <person name="Yamamura H."/>
        </authorList>
    </citation>
    <scope>NUCLEOTIDE SEQUENCE [LARGE SCALE GENOMIC DNA]</scope>
    <source>
        <strain evidence="2 3">CWH03</strain>
    </source>
</reference>
<keyword evidence="3" id="KW-1185">Reference proteome</keyword>
<sequence length="71" mass="7359">MTATLSTAQAIAHPGRSASAKTAVPETAHSSPQTLSQNRIRSGVRAVAGSLPVRMGLVPFPSSIHPDRGDR</sequence>
<dbReference type="Proteomes" id="UP000484988">
    <property type="component" value="Unassembled WGS sequence"/>
</dbReference>
<organism evidence="2 3">
    <name type="scientific">Streptomyces pacificus</name>
    <dbReference type="NCBI Taxonomy" id="2705029"/>
    <lineage>
        <taxon>Bacteria</taxon>
        <taxon>Bacillati</taxon>
        <taxon>Actinomycetota</taxon>
        <taxon>Actinomycetes</taxon>
        <taxon>Kitasatosporales</taxon>
        <taxon>Streptomycetaceae</taxon>
        <taxon>Streptomyces</taxon>
    </lineage>
</organism>
<gene>
    <name evidence="2" type="ORF">SCWH03_14260</name>
</gene>
<accession>A0A6A0AS50</accession>
<dbReference type="EMBL" id="BLLG01000003">
    <property type="protein sequence ID" value="GFH35211.1"/>
    <property type="molecule type" value="Genomic_DNA"/>
</dbReference>
<proteinExistence type="predicted"/>
<feature type="region of interest" description="Disordered" evidence="1">
    <location>
        <begin position="1"/>
        <end position="38"/>
    </location>
</feature>
<name>A0A6A0AS50_9ACTN</name>
<protein>
    <submittedName>
        <fullName evidence="2">Uncharacterized protein</fullName>
    </submittedName>
</protein>
<evidence type="ECO:0000313" key="2">
    <source>
        <dbReference type="EMBL" id="GFH35211.1"/>
    </source>
</evidence>
<evidence type="ECO:0000256" key="1">
    <source>
        <dbReference type="SAM" id="MobiDB-lite"/>
    </source>
</evidence>